<dbReference type="CDD" id="cd05707">
    <property type="entry name" value="S1_Rrp5_repeat_sc11"/>
    <property type="match status" value="1"/>
</dbReference>
<dbReference type="Pfam" id="PF23459">
    <property type="entry name" value="S1_RRP5"/>
    <property type="match status" value="3"/>
</dbReference>
<feature type="region of interest" description="Disordered" evidence="11">
    <location>
        <begin position="97"/>
        <end position="118"/>
    </location>
</feature>
<organism evidence="13 14">
    <name type="scientific">Glutinoglossum americanum</name>
    <dbReference type="NCBI Taxonomy" id="1670608"/>
    <lineage>
        <taxon>Eukaryota</taxon>
        <taxon>Fungi</taxon>
        <taxon>Dikarya</taxon>
        <taxon>Ascomycota</taxon>
        <taxon>Pezizomycotina</taxon>
        <taxon>Geoglossomycetes</taxon>
        <taxon>Geoglossales</taxon>
        <taxon>Geoglossaceae</taxon>
        <taxon>Glutinoglossum</taxon>
    </lineage>
</organism>
<dbReference type="SUPFAM" id="SSF48452">
    <property type="entry name" value="TPR-like"/>
    <property type="match status" value="2"/>
</dbReference>
<protein>
    <recommendedName>
        <fullName evidence="9">rRNA biogenesis protein RRP5</fullName>
    </recommendedName>
    <alternativeName>
        <fullName evidence="10">Ribosomal RNA-processing protein 5</fullName>
    </alternativeName>
</protein>
<dbReference type="SUPFAM" id="SSF50249">
    <property type="entry name" value="Nucleic acid-binding proteins"/>
    <property type="match status" value="12"/>
</dbReference>
<feature type="domain" description="S1 motif" evidence="12">
    <location>
        <begin position="1138"/>
        <end position="1207"/>
    </location>
</feature>
<keyword evidence="7" id="KW-0539">Nucleus</keyword>
<feature type="domain" description="S1 motif" evidence="12">
    <location>
        <begin position="155"/>
        <end position="253"/>
    </location>
</feature>
<dbReference type="InterPro" id="IPR048058">
    <property type="entry name" value="Rrp5_S1_rpt_hs11_sc8"/>
</dbReference>
<dbReference type="CDD" id="cd05702">
    <property type="entry name" value="S1_Rrp5_repeat_hs11_sc8"/>
    <property type="match status" value="1"/>
</dbReference>
<dbReference type="PANTHER" id="PTHR23270">
    <property type="entry name" value="PROGRAMMED CELL DEATH PROTEIN 11 PRE-RRNA PROCESSING PROTEIN RRP5"/>
    <property type="match status" value="1"/>
</dbReference>
<keyword evidence="5" id="KW-0597">Phosphoprotein</keyword>
<feature type="compositionally biased region" description="Basic and acidic residues" evidence="11">
    <location>
        <begin position="32"/>
        <end position="43"/>
    </location>
</feature>
<evidence type="ECO:0000256" key="9">
    <source>
        <dbReference type="ARBA" id="ARBA00073619"/>
    </source>
</evidence>
<comment type="function">
    <text evidence="1">Component of the cleavage factor IA (CFIA) complex, which is involved in the endonucleolytic cleavage during polyadenylation-dependent pre-mRNA 3'-end formation.</text>
</comment>
<dbReference type="InterPro" id="IPR057301">
    <property type="entry name" value="Rrp5_OB_4th"/>
</dbReference>
<feature type="domain" description="S1 motif" evidence="12">
    <location>
        <begin position="943"/>
        <end position="1019"/>
    </location>
</feature>
<evidence type="ECO:0000256" key="8">
    <source>
        <dbReference type="ARBA" id="ARBA00055575"/>
    </source>
</evidence>
<keyword evidence="4" id="KW-0698">rRNA processing</keyword>
<dbReference type="FunFam" id="2.40.50.140:FF:000196">
    <property type="entry name" value="rRNA biogenesis protein RRP5"/>
    <property type="match status" value="1"/>
</dbReference>
<dbReference type="CDD" id="cd05698">
    <property type="entry name" value="S1_Rrp5_repeat_hs6_sc5"/>
    <property type="match status" value="1"/>
</dbReference>
<gene>
    <name evidence="13" type="ORF">FGG08_005006</name>
</gene>
<keyword evidence="6" id="KW-0677">Repeat</keyword>
<feature type="region of interest" description="Disordered" evidence="11">
    <location>
        <begin position="1489"/>
        <end position="1525"/>
    </location>
</feature>
<dbReference type="SMART" id="SM00386">
    <property type="entry name" value="HAT"/>
    <property type="match status" value="5"/>
</dbReference>
<feature type="region of interest" description="Disordered" evidence="11">
    <location>
        <begin position="1400"/>
        <end position="1474"/>
    </location>
</feature>
<evidence type="ECO:0000256" key="3">
    <source>
        <dbReference type="ARBA" id="ARBA00022517"/>
    </source>
</evidence>
<dbReference type="EMBL" id="JAGHQL010000110">
    <property type="protein sequence ID" value="KAH0538406.1"/>
    <property type="molecule type" value="Genomic_DNA"/>
</dbReference>
<feature type="domain" description="S1 motif" evidence="12">
    <location>
        <begin position="651"/>
        <end position="720"/>
    </location>
</feature>
<dbReference type="FunFam" id="2.40.50.140:FF:000159">
    <property type="entry name" value="rRNA biogenesis protein rrp5"/>
    <property type="match status" value="1"/>
</dbReference>
<evidence type="ECO:0000313" key="14">
    <source>
        <dbReference type="Proteomes" id="UP000698800"/>
    </source>
</evidence>
<evidence type="ECO:0000256" key="6">
    <source>
        <dbReference type="ARBA" id="ARBA00022737"/>
    </source>
</evidence>
<evidence type="ECO:0000256" key="4">
    <source>
        <dbReference type="ARBA" id="ARBA00022552"/>
    </source>
</evidence>
<feature type="domain" description="S1 motif" evidence="12">
    <location>
        <begin position="465"/>
        <end position="540"/>
    </location>
</feature>
<dbReference type="InterPro" id="IPR012340">
    <property type="entry name" value="NA-bd_OB-fold"/>
</dbReference>
<dbReference type="GO" id="GO:0003723">
    <property type="term" value="F:RNA binding"/>
    <property type="evidence" value="ECO:0007669"/>
    <property type="project" value="TreeGrafter"/>
</dbReference>
<evidence type="ECO:0000256" key="1">
    <source>
        <dbReference type="ARBA" id="ARBA00002863"/>
    </source>
</evidence>
<feature type="domain" description="S1 motif" evidence="12">
    <location>
        <begin position="739"/>
        <end position="813"/>
    </location>
</feature>
<dbReference type="GO" id="GO:0006364">
    <property type="term" value="P:rRNA processing"/>
    <property type="evidence" value="ECO:0007669"/>
    <property type="project" value="UniProtKB-KW"/>
</dbReference>
<feature type="compositionally biased region" description="Acidic residues" evidence="11">
    <location>
        <begin position="1403"/>
        <end position="1432"/>
    </location>
</feature>
<dbReference type="InterPro" id="IPR003107">
    <property type="entry name" value="HAT"/>
</dbReference>
<dbReference type="OrthoDB" id="412781at2759"/>
<dbReference type="Pfam" id="PF00575">
    <property type="entry name" value="S1"/>
    <property type="match status" value="2"/>
</dbReference>
<dbReference type="CDD" id="cd05696">
    <property type="entry name" value="S1_Rrp5_repeat_hs4"/>
    <property type="match status" value="1"/>
</dbReference>
<dbReference type="CDD" id="cd05703">
    <property type="entry name" value="S1_Rrp5_repeat_hs12_sc9"/>
    <property type="match status" value="1"/>
</dbReference>
<proteinExistence type="predicted"/>
<accession>A0A9P8HZB1</accession>
<dbReference type="CDD" id="cd04461">
    <property type="entry name" value="S1_Rrp5_repeat_hs8_sc7"/>
    <property type="match status" value="1"/>
</dbReference>
<evidence type="ECO:0000256" key="5">
    <source>
        <dbReference type="ARBA" id="ARBA00022553"/>
    </source>
</evidence>
<dbReference type="FunFam" id="2.40.50.140:FF:000155">
    <property type="entry name" value="rRNA biogenesis protein RRP5"/>
    <property type="match status" value="1"/>
</dbReference>
<dbReference type="Pfam" id="PF05843">
    <property type="entry name" value="Suf"/>
    <property type="match status" value="1"/>
</dbReference>
<dbReference type="InterPro" id="IPR048059">
    <property type="entry name" value="Rrp5_S1_rpt_hs1_sc1"/>
</dbReference>
<dbReference type="InterPro" id="IPR008847">
    <property type="entry name" value="Suf"/>
</dbReference>
<feature type="compositionally biased region" description="Polar residues" evidence="11">
    <location>
        <begin position="44"/>
        <end position="56"/>
    </location>
</feature>
<dbReference type="InterPro" id="IPR057302">
    <property type="entry name" value="Rrp5_S1"/>
</dbReference>
<sequence length="1805" mass="198713">MAPVKRKGSPTEEKRSSKTLHADHRSPKRLRKLEPESAKENSEKTPASTVQPTKLSTLREEEPAFPRGGASVLTPLEYKQIQIDATRDVLFEQNALRKSGDAPGDDSEKANDTVGPLKKRKILRGKKIKKANATRENEENEVRIEGLSYKRATPGTLVLGQVSQINDHDIALALPNNLTGYVPLTAISDQLDRRLDDIMRDGDDSGSEGSKEDDIDLKSYFSIGQYLRAYVSTTSDDTSTVAKGKKRIELSLRPRLANKGLSKQELVVNSMVQASVVSVEDHGMVMDLGLDDSKVKGFMSSKEAGHNVDHSQIQEGAVFLCLVTGLSSNGNIVKISADVQKAGNLKKSNFVVEAPTVDAFLPGTAVEFLVSGVRHNGVVGKVMGMLDVTTDLIHSGTATSGKNLDGIFKAGDKFKGRIIFTCPNSEPKKLGISTRQHILSLTPMQAFQGKDTKEKKDPVEMLPISSIVEEAVVIRVEPNGGLFVSVGVKGVPGFVHISRVSDGKIESLSESTGPYKLGSTHRSRVIGYNPMDGLFLVSMEQKILDQPFLRIEDIKIGEVVKGQVEKLVINDAGAAGVLINLAEGITGLVPEMHMSDTKLVHPEKKFKEGMNVTARILSTEPGKRQLRLTLKKTLVYSEAPIFKTYEQVAVGSQCPGTIIKLLNSGAVVQFYGSVRGFLPVSEMSEAYIQDPSQHFRIGQVVSVHIISVDTANRRMQVSCKDPSAFGLAQQAALKKLKAGEVVHGPVTEKSSDHIMVELEGSGLKAILLLSHLTDGSEQKNISAFKRVRVGQMLRNLVVLEKVENKRLITLTSKPSLVESAKAGKLLTQFDDVKEGELVSGFVKSITLSGVFVQFAGGLTGLILKRCLPEEAIRLPDFGMRQFQSVTAAIQSVQHGQQRFLLTMTGYDKPKEVTANTGTIAGPGRPIINAVDGKSTTVSDFDFGKLTKARITSIKNTQINVRLADNIPGRIDMSQIFDSWDGIEDKKAPLRKFSTRQELPVRVMGIHDARNHRFLPITHRGASVPTFELSAKPSDLESEDIDILTLDRVKPGSSWIAFVNNVGKDYLWVNLSPNVRGRVRAFDLSDDVSLLKDLDKNFPVGSALKAHVIKVDPQNNRLDLSARSTISPSSLAFDQLVKGMVLPARVTKVTERSIVVQLSDILSGPVDLIDLSDDYDEANPAKYTKNEIIRVCITDLDIPNKRKNLSTRPSRVLNSSLPVKDPEVTSITQIRINKIIRGFVKNVADSGVFITLGSNVTAYVRISDLSDSFIKDWKAAFEVGQLVTGKIIAIDPLLNHVQMSLKRSIIDKDFVPPITFHDIKMGQIVTGKIRKVEEFGVFIVLDGSANVSGLCHKSEMVDKSAAAVDPRKIYEEGDAVKAKVLKIELEKRRINFGLKASYFKEEGGSEEGDSDSEAIEGGEAEETADSASEDEPGEQGGVDIENVKDFNSEEGEDYDEKSDPGNETENAPIAKGKGGLSAGGFDWTASILDEGNKRTMSDSESSPDVDKPKKKRRKPEIKLDLTGELDANGPQSVADFERLLLGQPNSSYLWLTYMAFQLQLSEVAKAREIAERALQTINIREESEKMNVWIALLNLENTYGTDETIDEVFKRASQYNDAQEIHERLTSIYIQSTKNEIRYPIQKADALFQTMVKKFSQSPKIYLNYATFLFDNHSSPAAARSLLSRASQALPPHAQLDITSKFAQLEFKCHTGDPERGRTIFEGLLTTFPKRLDLWNVLLDLEIKQGDREQVRRIFERVLGLPLRAKKAKFFFKRWLEFEEKIGDMKSVEAVKAKAANYVKGITVAE</sequence>
<feature type="domain" description="S1 motif" evidence="12">
    <location>
        <begin position="1321"/>
        <end position="1394"/>
    </location>
</feature>
<feature type="compositionally biased region" description="Basic and acidic residues" evidence="11">
    <location>
        <begin position="9"/>
        <end position="25"/>
    </location>
</feature>
<keyword evidence="3" id="KW-0690">Ribosome biogenesis</keyword>
<comment type="function">
    <text evidence="8">Involved in the biogenesis of rRNA. Required for the formation of 18S and 5.8S rRNA.</text>
</comment>
<dbReference type="FunFam" id="2.40.50.140:FF:000278">
    <property type="entry name" value="rRNA biogenesis protein rrp5"/>
    <property type="match status" value="1"/>
</dbReference>
<dbReference type="Pfam" id="PF24685">
    <property type="entry name" value="OB_RRP5_4th"/>
    <property type="match status" value="1"/>
</dbReference>
<evidence type="ECO:0000256" key="7">
    <source>
        <dbReference type="ARBA" id="ARBA00023242"/>
    </source>
</evidence>
<dbReference type="FunFam" id="1.25.40.10:FF:000065">
    <property type="entry name" value="Programmed cell death 11"/>
    <property type="match status" value="1"/>
</dbReference>
<keyword evidence="14" id="KW-1185">Reference proteome</keyword>
<dbReference type="CDD" id="cd05693">
    <property type="entry name" value="S1_Rrp5_repeat_hs1_sc1"/>
    <property type="match status" value="1"/>
</dbReference>
<feature type="domain" description="S1 motif" evidence="12">
    <location>
        <begin position="835"/>
        <end position="904"/>
    </location>
</feature>
<dbReference type="FunFam" id="2.40.50.140:FF:000279">
    <property type="entry name" value="rRNA biogenesis protein rrp5"/>
    <property type="match status" value="1"/>
</dbReference>
<reference evidence="13" key="1">
    <citation type="submission" date="2021-03" db="EMBL/GenBank/DDBJ databases">
        <title>Comparative genomics and phylogenomic investigation of the class Geoglossomycetes provide insights into ecological specialization and systematics.</title>
        <authorList>
            <person name="Melie T."/>
            <person name="Pirro S."/>
            <person name="Miller A.N."/>
            <person name="Quandt A."/>
        </authorList>
    </citation>
    <scope>NUCLEOTIDE SEQUENCE</scope>
    <source>
        <strain evidence="13">GBOQ0MN5Z8</strain>
    </source>
</reference>
<dbReference type="PANTHER" id="PTHR23270:SF10">
    <property type="entry name" value="PROTEIN RRP5 HOMOLOG"/>
    <property type="match status" value="1"/>
</dbReference>
<evidence type="ECO:0000256" key="2">
    <source>
        <dbReference type="ARBA" id="ARBA00004604"/>
    </source>
</evidence>
<evidence type="ECO:0000259" key="12">
    <source>
        <dbReference type="PROSITE" id="PS50126"/>
    </source>
</evidence>
<dbReference type="CDD" id="cd05697">
    <property type="entry name" value="S1_Rrp5_repeat_hs5"/>
    <property type="match status" value="1"/>
</dbReference>
<dbReference type="Proteomes" id="UP000698800">
    <property type="component" value="Unassembled WGS sequence"/>
</dbReference>
<comment type="caution">
    <text evidence="13">The sequence shown here is derived from an EMBL/GenBank/DDBJ whole genome shotgun (WGS) entry which is preliminary data.</text>
</comment>
<dbReference type="FunFam" id="2.40.50.140:FF:000103">
    <property type="entry name" value="protein RRP5 homolog"/>
    <property type="match status" value="2"/>
</dbReference>
<dbReference type="GO" id="GO:0032040">
    <property type="term" value="C:small-subunit processome"/>
    <property type="evidence" value="ECO:0007669"/>
    <property type="project" value="TreeGrafter"/>
</dbReference>
<dbReference type="PROSITE" id="PS50126">
    <property type="entry name" value="S1"/>
    <property type="match status" value="11"/>
</dbReference>
<dbReference type="CDD" id="cd05706">
    <property type="entry name" value="S1_Rrp5_repeat_sc10"/>
    <property type="match status" value="1"/>
</dbReference>
<dbReference type="Gene3D" id="2.40.50.140">
    <property type="entry name" value="Nucleic acid-binding proteins"/>
    <property type="match status" value="12"/>
</dbReference>
<dbReference type="InterPro" id="IPR003029">
    <property type="entry name" value="S1_domain"/>
</dbReference>
<comment type="subcellular location">
    <subcellularLocation>
        <location evidence="2">Nucleus</location>
        <location evidence="2">Nucleolus</location>
    </subcellularLocation>
</comment>
<dbReference type="SMART" id="SM00316">
    <property type="entry name" value="S1"/>
    <property type="match status" value="12"/>
</dbReference>
<feature type="domain" description="S1 motif" evidence="12">
    <location>
        <begin position="1051"/>
        <end position="1122"/>
    </location>
</feature>
<dbReference type="InterPro" id="IPR045209">
    <property type="entry name" value="Rrp5"/>
</dbReference>
<evidence type="ECO:0000256" key="10">
    <source>
        <dbReference type="ARBA" id="ARBA00076674"/>
    </source>
</evidence>
<feature type="domain" description="S1 motif" evidence="12">
    <location>
        <begin position="1232"/>
        <end position="1301"/>
    </location>
</feature>
<evidence type="ECO:0000313" key="13">
    <source>
        <dbReference type="EMBL" id="KAH0538406.1"/>
    </source>
</evidence>
<dbReference type="Gene3D" id="1.25.40.10">
    <property type="entry name" value="Tetratricopeptide repeat domain"/>
    <property type="match status" value="2"/>
</dbReference>
<dbReference type="InterPro" id="IPR011990">
    <property type="entry name" value="TPR-like_helical_dom_sf"/>
</dbReference>
<name>A0A9P8HZB1_9PEZI</name>
<evidence type="ECO:0000256" key="11">
    <source>
        <dbReference type="SAM" id="MobiDB-lite"/>
    </source>
</evidence>
<feature type="domain" description="S1 motif" evidence="12">
    <location>
        <begin position="557"/>
        <end position="631"/>
    </location>
</feature>
<feature type="region of interest" description="Disordered" evidence="11">
    <location>
        <begin position="1"/>
        <end position="70"/>
    </location>
</feature>